<dbReference type="EMBL" id="CP045483">
    <property type="protein sequence ID" value="QGR19063.1"/>
    <property type="molecule type" value="Genomic_DNA"/>
</dbReference>
<feature type="transmembrane region" description="Helical" evidence="1">
    <location>
        <begin position="42"/>
        <end position="60"/>
    </location>
</feature>
<sequence length="185" mass="19833">MPSNKSIMDRRTIIYGVVFSIASYASAAVLALSIGAYALSSFLDPIVTLTIPLILISIGLQAMNKKFSVIFLTLFNALLYAVSGLLFMVPTLVIAGIIDELVSWVVGYRGLRAVLVNTTIVGGLVGILSVVFGILMVGLYGAIPFHDLVLAYVIFTVIYFVESAIMGLISFKIGDYLIKSGVIKS</sequence>
<protein>
    <submittedName>
        <fullName evidence="2">Uncharacterized protein</fullName>
    </submittedName>
</protein>
<keyword evidence="1" id="KW-0812">Transmembrane</keyword>
<keyword evidence="3" id="KW-1185">Reference proteome</keyword>
<evidence type="ECO:0000256" key="1">
    <source>
        <dbReference type="SAM" id="Phobius"/>
    </source>
</evidence>
<dbReference type="KEGG" id="sazo:D1868_03100"/>
<gene>
    <name evidence="2" type="ORF">D1868_03100</name>
</gene>
<keyword evidence="1" id="KW-1133">Transmembrane helix</keyword>
<organism evidence="2 3">
    <name type="scientific">Stygiolobus azoricus</name>
    <dbReference type="NCBI Taxonomy" id="41675"/>
    <lineage>
        <taxon>Archaea</taxon>
        <taxon>Thermoproteota</taxon>
        <taxon>Thermoprotei</taxon>
        <taxon>Sulfolobales</taxon>
        <taxon>Sulfolobaceae</taxon>
        <taxon>Stygiolobus</taxon>
    </lineage>
</organism>
<keyword evidence="1" id="KW-0472">Membrane</keyword>
<name>A0A650CMR7_9CREN</name>
<reference evidence="2 3" key="1">
    <citation type="submission" date="2019-10" db="EMBL/GenBank/DDBJ databases">
        <title>Genome Sequences from Six Type Strain Members of the Archaeal Family Sulfolobaceae: Acidianus ambivalens, Acidianus infernus, Metallosphaera prunae, Stygiolobus azoricus, Sulfolobus metallicus, and Sulfurisphaera ohwakuensis.</title>
        <authorList>
            <person name="Counts J.A."/>
            <person name="Kelly R.M."/>
        </authorList>
    </citation>
    <scope>NUCLEOTIDE SEQUENCE [LARGE SCALE GENOMIC DNA]</scope>
    <source>
        <strain evidence="2 3">FC6</strain>
    </source>
</reference>
<dbReference type="GeneID" id="42798026"/>
<dbReference type="RefSeq" id="WP_156005444.1">
    <property type="nucleotide sequence ID" value="NZ_CP045483.1"/>
</dbReference>
<feature type="transmembrane region" description="Helical" evidence="1">
    <location>
        <begin position="120"/>
        <end position="143"/>
    </location>
</feature>
<evidence type="ECO:0000313" key="2">
    <source>
        <dbReference type="EMBL" id="QGR19063.1"/>
    </source>
</evidence>
<feature type="transmembrane region" description="Helical" evidence="1">
    <location>
        <begin position="12"/>
        <end position="36"/>
    </location>
</feature>
<feature type="transmembrane region" description="Helical" evidence="1">
    <location>
        <begin position="149"/>
        <end position="171"/>
    </location>
</feature>
<accession>A0A650CMR7</accession>
<proteinExistence type="predicted"/>
<dbReference type="AlphaFoldDB" id="A0A650CMR7"/>
<dbReference type="Proteomes" id="UP000423396">
    <property type="component" value="Chromosome"/>
</dbReference>
<evidence type="ECO:0000313" key="3">
    <source>
        <dbReference type="Proteomes" id="UP000423396"/>
    </source>
</evidence>
<feature type="transmembrane region" description="Helical" evidence="1">
    <location>
        <begin position="67"/>
        <end position="86"/>
    </location>
</feature>